<evidence type="ECO:0000313" key="8">
    <source>
        <dbReference type="Proteomes" id="UP000191672"/>
    </source>
</evidence>
<dbReference type="GO" id="GO:0008270">
    <property type="term" value="F:zinc ion binding"/>
    <property type="evidence" value="ECO:0007669"/>
    <property type="project" value="InterPro"/>
</dbReference>
<evidence type="ECO:0000256" key="3">
    <source>
        <dbReference type="ARBA" id="ARBA00023163"/>
    </source>
</evidence>
<dbReference type="PROSITE" id="PS00463">
    <property type="entry name" value="ZN2_CY6_FUNGAL_1"/>
    <property type="match status" value="1"/>
</dbReference>
<name>A0A1V6Q6P3_9EURO</name>
<dbReference type="AlphaFoldDB" id="A0A1V6Q6P3"/>
<dbReference type="CDD" id="cd00067">
    <property type="entry name" value="GAL4"/>
    <property type="match status" value="1"/>
</dbReference>
<evidence type="ECO:0000313" key="7">
    <source>
        <dbReference type="EMBL" id="OQD84891.1"/>
    </source>
</evidence>
<evidence type="ECO:0000259" key="6">
    <source>
        <dbReference type="PROSITE" id="PS50048"/>
    </source>
</evidence>
<dbReference type="PANTHER" id="PTHR37534">
    <property type="entry name" value="TRANSCRIPTIONAL ACTIVATOR PROTEIN UGA3"/>
    <property type="match status" value="1"/>
</dbReference>
<dbReference type="InterPro" id="IPR001138">
    <property type="entry name" value="Zn2Cys6_DnaBD"/>
</dbReference>
<dbReference type="GO" id="GO:0045944">
    <property type="term" value="P:positive regulation of transcription by RNA polymerase II"/>
    <property type="evidence" value="ECO:0007669"/>
    <property type="project" value="TreeGrafter"/>
</dbReference>
<evidence type="ECO:0000256" key="4">
    <source>
        <dbReference type="ARBA" id="ARBA00023242"/>
    </source>
</evidence>
<dbReference type="GO" id="GO:0000981">
    <property type="term" value="F:DNA-binding transcription factor activity, RNA polymerase II-specific"/>
    <property type="evidence" value="ECO:0007669"/>
    <property type="project" value="InterPro"/>
</dbReference>
<accession>A0A1V6Q6P3</accession>
<evidence type="ECO:0000256" key="5">
    <source>
        <dbReference type="SAM" id="MobiDB-lite"/>
    </source>
</evidence>
<organism evidence="7 8">
    <name type="scientific">Penicillium antarcticum</name>
    <dbReference type="NCBI Taxonomy" id="416450"/>
    <lineage>
        <taxon>Eukaryota</taxon>
        <taxon>Fungi</taxon>
        <taxon>Dikarya</taxon>
        <taxon>Ascomycota</taxon>
        <taxon>Pezizomycotina</taxon>
        <taxon>Eurotiomycetes</taxon>
        <taxon>Eurotiomycetidae</taxon>
        <taxon>Eurotiales</taxon>
        <taxon>Aspergillaceae</taxon>
        <taxon>Penicillium</taxon>
    </lineage>
</organism>
<dbReference type="SMART" id="SM00066">
    <property type="entry name" value="GAL4"/>
    <property type="match status" value="1"/>
</dbReference>
<feature type="compositionally biased region" description="Basic and acidic residues" evidence="5">
    <location>
        <begin position="59"/>
        <end position="76"/>
    </location>
</feature>
<dbReference type="GO" id="GO:0005634">
    <property type="term" value="C:nucleus"/>
    <property type="evidence" value="ECO:0007669"/>
    <property type="project" value="TreeGrafter"/>
</dbReference>
<dbReference type="Gene3D" id="4.10.240.10">
    <property type="entry name" value="Zn(2)-C6 fungal-type DNA-binding domain"/>
    <property type="match status" value="1"/>
</dbReference>
<dbReference type="InterPro" id="IPR036864">
    <property type="entry name" value="Zn2-C6_fun-type_DNA-bd_sf"/>
</dbReference>
<keyword evidence="3" id="KW-0804">Transcription</keyword>
<reference evidence="8" key="1">
    <citation type="journal article" date="2017" name="Nat. Microbiol.">
        <title>Global analysis of biosynthetic gene clusters reveals vast potential of secondary metabolite production in Penicillium species.</title>
        <authorList>
            <person name="Nielsen J.C."/>
            <person name="Grijseels S."/>
            <person name="Prigent S."/>
            <person name="Ji B."/>
            <person name="Dainat J."/>
            <person name="Nielsen K.F."/>
            <person name="Frisvad J.C."/>
            <person name="Workman M."/>
            <person name="Nielsen J."/>
        </authorList>
    </citation>
    <scope>NUCLEOTIDE SEQUENCE [LARGE SCALE GENOMIC DNA]</scope>
    <source>
        <strain evidence="8">IBT 31811</strain>
    </source>
</reference>
<dbReference type="PANTHER" id="PTHR37534:SF25">
    <property type="entry name" value="ZN(II)2CYS6 TRANSCRIPTION FACTOR (EUROFUNG)"/>
    <property type="match status" value="1"/>
</dbReference>
<dbReference type="Pfam" id="PF00172">
    <property type="entry name" value="Zn_clus"/>
    <property type="match status" value="1"/>
</dbReference>
<dbReference type="STRING" id="416450.A0A1V6Q6P3"/>
<comment type="caution">
    <text evidence="7">The sequence shown here is derived from an EMBL/GenBank/DDBJ whole genome shotgun (WGS) entry which is preliminary data.</text>
</comment>
<dbReference type="CDD" id="cd12148">
    <property type="entry name" value="fungal_TF_MHR"/>
    <property type="match status" value="1"/>
</dbReference>
<keyword evidence="2" id="KW-0238">DNA-binding</keyword>
<keyword evidence="1" id="KW-0805">Transcription regulation</keyword>
<dbReference type="EMBL" id="MDYN01000011">
    <property type="protein sequence ID" value="OQD84891.1"/>
    <property type="molecule type" value="Genomic_DNA"/>
</dbReference>
<evidence type="ECO:0000256" key="2">
    <source>
        <dbReference type="ARBA" id="ARBA00023125"/>
    </source>
</evidence>
<dbReference type="SUPFAM" id="SSF57701">
    <property type="entry name" value="Zn2/Cys6 DNA-binding domain"/>
    <property type="match status" value="1"/>
</dbReference>
<sequence>MGKLRSKNGCLTCRKRHVKCDQVQPICGQCQKKNRQCLREDPSNRFRIRPYQPRKARKDPKDAPGHDRDEMPHLPEHGIADGVVANATSPERTTNPSYAEFHNHQHEITSVTSPYNTQGSTILREHTSGSVSTPLVASSVNNTTTSSYFNVAGIQISQLLQPDSLSPWSPGSHAGAIHAGSPLTYREAYLVHHFATQLGQWLDCTDASRQFTRKIPILVKKSPILLYAVLSYASRHVGDAEMAEQAYERCVELLIPFLSSETVADDDILLCTIVILRVFEQLNGKSERVSSHQKTPRLISSGAETVMVTGSDQERHLAGCSALLRASQGREVDPSAPRLRHAAFWVYLRQCLYNACVHQQSPNVDLDLVLIPPPSGGDPLSNLKSETAWANTMTWICATVVHFCFGPSYPEPSTRMFRWQELSEAVDSWMSTRPSTFDPIWYSEAVPGSGNPFPEIWFTADWHIMAFGYYHLACMLLTIYKPSPKFAVRGVHGTARESDVSSDFCCMNEFFLTPSDPGHEARSRHLWCMQQFPFDGAIVDHAMSFHLYLGSLDDRFSRKGGTNDIAARYGNEACVADELDSEFSKRRMVDNVNSSTLPT</sequence>
<feature type="compositionally biased region" description="Basic residues" evidence="5">
    <location>
        <begin position="46"/>
        <end position="58"/>
    </location>
</feature>
<dbReference type="PROSITE" id="PS50048">
    <property type="entry name" value="ZN2_CY6_FUNGAL_2"/>
    <property type="match status" value="1"/>
</dbReference>
<protein>
    <recommendedName>
        <fullName evidence="6">Zn(2)-C6 fungal-type domain-containing protein</fullName>
    </recommendedName>
</protein>
<dbReference type="Proteomes" id="UP000191672">
    <property type="component" value="Unassembled WGS sequence"/>
</dbReference>
<feature type="region of interest" description="Disordered" evidence="5">
    <location>
        <begin position="41"/>
        <end position="76"/>
    </location>
</feature>
<keyword evidence="4" id="KW-0539">Nucleus</keyword>
<keyword evidence="8" id="KW-1185">Reference proteome</keyword>
<dbReference type="GO" id="GO:0000976">
    <property type="term" value="F:transcription cis-regulatory region binding"/>
    <property type="evidence" value="ECO:0007669"/>
    <property type="project" value="TreeGrafter"/>
</dbReference>
<proteinExistence type="predicted"/>
<evidence type="ECO:0000256" key="1">
    <source>
        <dbReference type="ARBA" id="ARBA00023015"/>
    </source>
</evidence>
<feature type="domain" description="Zn(2)-C6 fungal-type" evidence="6">
    <location>
        <begin position="9"/>
        <end position="37"/>
    </location>
</feature>
<gene>
    <name evidence="7" type="ORF">PENANT_c011G06252</name>
</gene>